<keyword evidence="2" id="KW-1185">Reference proteome</keyword>
<dbReference type="EMBL" id="JBDJPC010000004">
    <property type="protein sequence ID" value="KAL1505185.1"/>
    <property type="molecule type" value="Genomic_DNA"/>
</dbReference>
<dbReference type="Pfam" id="PF15279">
    <property type="entry name" value="SOBP"/>
    <property type="match status" value="1"/>
</dbReference>
<sequence length="391" mass="43311">MSSVPAPKLQVFAESTMTELLGWYGYESRNQDVKVTTNGRTISESNDSDGEGLKFNEGGCCGWCGKLVNEHASVISATAVFCSELCFAQSRRASFKRNKTCDWCRITRNNISYVDIQDNATQLQFCSDKCLNQYKMHIFCRETKAHLELHPHLYGVADSSSSSSSAMGLITPDLWLKNCTSPKPMQLSPVQSEPLQLISVASPSKLLAAADDSSGKSKIHRSKSKKLKKMTIYPATITKSSIMNNDIPQDLRVKQVIEPDGVPPPVVSSEPMTLDSMRNILGNILPSPTTFVPYPVILPLPIPIPVPIPIPKIFKSNTGKDLIVLQDNSTQTNEITSINNNNNNNSNNSNNNLLEENAIRVVSEQVTSNRRLLRKRTLTDFKLKNPKPKKT</sequence>
<dbReference type="AlphaFoldDB" id="A0ABD1EVW4"/>
<reference evidence="1 2" key="1">
    <citation type="submission" date="2024-05" db="EMBL/GenBank/DDBJ databases">
        <title>Genetic variation in Jamaican populations of the coffee berry borer (Hypothenemus hampei).</title>
        <authorList>
            <person name="Errbii M."/>
            <person name="Myrie A."/>
        </authorList>
    </citation>
    <scope>NUCLEOTIDE SEQUENCE [LARGE SCALE GENOMIC DNA]</scope>
    <source>
        <strain evidence="1">JA-Hopewell-2020-01-JO</strain>
        <tissue evidence="1">Whole body</tissue>
    </source>
</reference>
<evidence type="ECO:0000313" key="2">
    <source>
        <dbReference type="Proteomes" id="UP001566132"/>
    </source>
</evidence>
<comment type="caution">
    <text evidence="1">The sequence shown here is derived from an EMBL/GenBank/DDBJ whole genome shotgun (WGS) entry which is preliminary data.</text>
</comment>
<dbReference type="Proteomes" id="UP001566132">
    <property type="component" value="Unassembled WGS sequence"/>
</dbReference>
<dbReference type="PANTHER" id="PTHR23186:SF4">
    <property type="entry name" value="GH22790P"/>
    <property type="match status" value="1"/>
</dbReference>
<dbReference type="PANTHER" id="PTHR23186">
    <property type="entry name" value="RETINOIC ACID-INDUCED PROTEIN 2"/>
    <property type="match status" value="1"/>
</dbReference>
<evidence type="ECO:0000313" key="1">
    <source>
        <dbReference type="EMBL" id="KAL1505185.1"/>
    </source>
</evidence>
<proteinExistence type="predicted"/>
<organism evidence="1 2">
    <name type="scientific">Hypothenemus hampei</name>
    <name type="common">Coffee berry borer</name>
    <dbReference type="NCBI Taxonomy" id="57062"/>
    <lineage>
        <taxon>Eukaryota</taxon>
        <taxon>Metazoa</taxon>
        <taxon>Ecdysozoa</taxon>
        <taxon>Arthropoda</taxon>
        <taxon>Hexapoda</taxon>
        <taxon>Insecta</taxon>
        <taxon>Pterygota</taxon>
        <taxon>Neoptera</taxon>
        <taxon>Endopterygota</taxon>
        <taxon>Coleoptera</taxon>
        <taxon>Polyphaga</taxon>
        <taxon>Cucujiformia</taxon>
        <taxon>Curculionidae</taxon>
        <taxon>Scolytinae</taxon>
        <taxon>Hypothenemus</taxon>
    </lineage>
</organism>
<dbReference type="InterPro" id="IPR026092">
    <property type="entry name" value="RAI2/SOBP"/>
</dbReference>
<accession>A0ABD1EVW4</accession>
<gene>
    <name evidence="1" type="ORF">ABEB36_004806</name>
</gene>
<name>A0ABD1EVW4_HYPHA</name>
<protein>
    <submittedName>
        <fullName evidence="1">Uncharacterized protein</fullName>
    </submittedName>
</protein>